<keyword evidence="8" id="KW-0055">Arginine biosynthesis</keyword>
<comment type="pathway">
    <text evidence="8">Pyrimidine metabolism; UMP biosynthesis via de novo pathway; (S)-dihydroorotate from bicarbonate: step 1/3.</text>
</comment>
<comment type="function">
    <text evidence="8">Small subunit of the glutamine-dependent carbamoyl phosphate synthetase (CPSase). CPSase catalyzes the formation of carbamoyl phosphate from the ammonia moiety of glutamine, carbonate, and phosphate donated by ATP, constituting the first step of 2 biosynthetic pathways, one leading to arginine and/or urea and the other to pyrimidine nucleotides. The small subunit (glutamine amidotransferase) binds and cleaves glutamine to supply the large subunit with the substrate ammonia.</text>
</comment>
<evidence type="ECO:0000256" key="4">
    <source>
        <dbReference type="ARBA" id="ARBA00022741"/>
    </source>
</evidence>
<dbReference type="CDD" id="cd01744">
    <property type="entry name" value="GATase1_CPSase"/>
    <property type="match status" value="1"/>
</dbReference>
<keyword evidence="8" id="KW-0028">Amino-acid biosynthesis</keyword>
<dbReference type="GO" id="GO:0005524">
    <property type="term" value="F:ATP binding"/>
    <property type="evidence" value="ECO:0007669"/>
    <property type="project" value="UniProtKB-UniRule"/>
</dbReference>
<evidence type="ECO:0000259" key="9">
    <source>
        <dbReference type="SMART" id="SM01097"/>
    </source>
</evidence>
<dbReference type="GO" id="GO:0044205">
    <property type="term" value="P:'de novo' UMP biosynthetic process"/>
    <property type="evidence" value="ECO:0007669"/>
    <property type="project" value="UniProtKB-UniRule"/>
</dbReference>
<dbReference type="GO" id="GO:0004088">
    <property type="term" value="F:carbamoyl-phosphate synthase (glutamine-hydrolyzing) activity"/>
    <property type="evidence" value="ECO:0007669"/>
    <property type="project" value="UniProtKB-UniRule"/>
</dbReference>
<dbReference type="InterPro" id="IPR029062">
    <property type="entry name" value="Class_I_gatase-like"/>
</dbReference>
<dbReference type="AlphaFoldDB" id="A0A5C7FCK5"/>
<dbReference type="KEGG" id="ahal:FTX54_008555"/>
<evidence type="ECO:0000313" key="10">
    <source>
        <dbReference type="EMBL" id="WWD78493.1"/>
    </source>
</evidence>
<evidence type="ECO:0000256" key="8">
    <source>
        <dbReference type="HAMAP-Rule" id="MF_01209"/>
    </source>
</evidence>
<comment type="pathway">
    <text evidence="1 8">Amino-acid biosynthesis; L-arginine biosynthesis; carbamoyl phosphate from bicarbonate: step 1/1.</text>
</comment>
<feature type="active site" description="Nucleophile" evidence="8">
    <location>
        <position position="245"/>
    </location>
</feature>
<dbReference type="GO" id="GO:0006526">
    <property type="term" value="P:L-arginine biosynthetic process"/>
    <property type="evidence" value="ECO:0007669"/>
    <property type="project" value="UniProtKB-UniRule"/>
</dbReference>
<dbReference type="PANTHER" id="PTHR43418">
    <property type="entry name" value="MULTIFUNCTIONAL TRYPTOPHAN BIOSYNTHESIS PROTEIN-RELATED"/>
    <property type="match status" value="1"/>
</dbReference>
<comment type="subunit">
    <text evidence="8">Composed of two chains; the small (or glutamine) chain promotes the hydrolysis of glutamine to ammonia, which is used by the large (or ammonia) chain to synthesize carbamoyl phosphate. Tetramer of heterodimers (alpha,beta)4.</text>
</comment>
<dbReference type="InterPro" id="IPR006274">
    <property type="entry name" value="CarbamoylP_synth_ssu"/>
</dbReference>
<feature type="binding site" evidence="8">
    <location>
        <position position="249"/>
    </location>
    <ligand>
        <name>L-glutamine</name>
        <dbReference type="ChEBI" id="CHEBI:58359"/>
    </ligand>
</feature>
<dbReference type="InterPro" id="IPR050472">
    <property type="entry name" value="Anth_synth/Amidotransfase"/>
</dbReference>
<dbReference type="NCBIfam" id="TIGR01368">
    <property type="entry name" value="CPSaseIIsmall"/>
    <property type="match status" value="1"/>
</dbReference>
<dbReference type="HAMAP" id="MF_01209">
    <property type="entry name" value="CPSase_S_chain"/>
    <property type="match status" value="1"/>
</dbReference>
<dbReference type="GO" id="GO:0006207">
    <property type="term" value="P:'de novo' pyrimidine nucleobase biosynthetic process"/>
    <property type="evidence" value="ECO:0007669"/>
    <property type="project" value="InterPro"/>
</dbReference>
<comment type="catalytic activity">
    <reaction evidence="8">
        <text>L-glutamine + H2O = L-glutamate + NH4(+)</text>
        <dbReference type="Rhea" id="RHEA:15889"/>
        <dbReference type="ChEBI" id="CHEBI:15377"/>
        <dbReference type="ChEBI" id="CHEBI:28938"/>
        <dbReference type="ChEBI" id="CHEBI:29985"/>
        <dbReference type="ChEBI" id="CHEBI:58359"/>
    </reaction>
</comment>
<dbReference type="RefSeq" id="WP_147802187.1">
    <property type="nucleotide sequence ID" value="NZ_CP144914.1"/>
</dbReference>
<dbReference type="Proteomes" id="UP000321816">
    <property type="component" value="Chromosome"/>
</dbReference>
<keyword evidence="5 8" id="KW-0067">ATP-binding</keyword>
<dbReference type="SUPFAM" id="SSF52021">
    <property type="entry name" value="Carbamoyl phosphate synthetase, small subunit N-terminal domain"/>
    <property type="match status" value="1"/>
</dbReference>
<comment type="catalytic activity">
    <reaction evidence="7 8">
        <text>hydrogencarbonate + L-glutamine + 2 ATP + H2O = carbamoyl phosphate + L-glutamate + 2 ADP + phosphate + 2 H(+)</text>
        <dbReference type="Rhea" id="RHEA:18633"/>
        <dbReference type="ChEBI" id="CHEBI:15377"/>
        <dbReference type="ChEBI" id="CHEBI:15378"/>
        <dbReference type="ChEBI" id="CHEBI:17544"/>
        <dbReference type="ChEBI" id="CHEBI:29985"/>
        <dbReference type="ChEBI" id="CHEBI:30616"/>
        <dbReference type="ChEBI" id="CHEBI:43474"/>
        <dbReference type="ChEBI" id="CHEBI:58228"/>
        <dbReference type="ChEBI" id="CHEBI:58359"/>
        <dbReference type="ChEBI" id="CHEBI:456216"/>
        <dbReference type="EC" id="6.3.5.5"/>
    </reaction>
</comment>
<reference evidence="10 11" key="1">
    <citation type="submission" date="2024-01" db="EMBL/GenBank/DDBJ databases">
        <title>Complete Genome Sequence of Alkalicoccus halolimnae BZ-SZ-XJ29T, a Moderately Halophilic Bacterium Isolated from a Salt Lake.</title>
        <authorList>
            <person name="Zhao B."/>
        </authorList>
    </citation>
    <scope>NUCLEOTIDE SEQUENCE [LARGE SCALE GENOMIC DNA]</scope>
    <source>
        <strain evidence="10 11">BZ-SZ-XJ29</strain>
    </source>
</reference>
<dbReference type="PRINTS" id="PR00096">
    <property type="entry name" value="GATASE"/>
</dbReference>
<dbReference type="InterPro" id="IPR036480">
    <property type="entry name" value="CarbP_synth_ssu_N_sf"/>
</dbReference>
<dbReference type="OrthoDB" id="9804328at2"/>
<feature type="active site" evidence="8">
    <location>
        <position position="330"/>
    </location>
</feature>
<proteinExistence type="inferred from homology"/>
<feature type="binding site" evidence="8">
    <location>
        <position position="289"/>
    </location>
    <ligand>
        <name>L-glutamine</name>
        <dbReference type="ChEBI" id="CHEBI:58359"/>
    </ligand>
</feature>
<name>A0A5C7FCK5_9BACI</name>
<protein>
    <recommendedName>
        <fullName evidence="8">Carbamoyl phosphate synthase small chain</fullName>
        <ecNumber evidence="8">6.3.5.5</ecNumber>
    </recommendedName>
    <alternativeName>
        <fullName evidence="8">Carbamoyl phosphate synthetase glutamine chain</fullName>
    </alternativeName>
</protein>
<evidence type="ECO:0000256" key="7">
    <source>
        <dbReference type="ARBA" id="ARBA00048816"/>
    </source>
</evidence>
<feature type="binding site" evidence="8">
    <location>
        <position position="218"/>
    </location>
    <ligand>
        <name>L-glutamine</name>
        <dbReference type="ChEBI" id="CHEBI:58359"/>
    </ligand>
</feature>
<keyword evidence="11" id="KW-1185">Reference proteome</keyword>
<dbReference type="GO" id="GO:0006541">
    <property type="term" value="P:glutamine metabolic process"/>
    <property type="evidence" value="ECO:0007669"/>
    <property type="project" value="InterPro"/>
</dbReference>
<keyword evidence="6 8" id="KW-0315">Glutamine amidotransferase</keyword>
<dbReference type="Gene3D" id="3.50.30.20">
    <property type="entry name" value="Carbamoyl-phosphate synthase small subunit, N-terminal domain"/>
    <property type="match status" value="1"/>
</dbReference>
<evidence type="ECO:0000256" key="1">
    <source>
        <dbReference type="ARBA" id="ARBA00005077"/>
    </source>
</evidence>
<dbReference type="Pfam" id="PF00117">
    <property type="entry name" value="GATase"/>
    <property type="match status" value="1"/>
</dbReference>
<dbReference type="InterPro" id="IPR035686">
    <property type="entry name" value="CPSase_GATase1"/>
</dbReference>
<feature type="domain" description="Carbamoyl-phosphate synthase small subunit N-terminal" evidence="9">
    <location>
        <begin position="2"/>
        <end position="132"/>
    </location>
</feature>
<keyword evidence="8" id="KW-0665">Pyrimidine biosynthesis</keyword>
<gene>
    <name evidence="8" type="primary">carA</name>
    <name evidence="10" type="ORF">FTX54_008555</name>
</gene>
<dbReference type="PANTHER" id="PTHR43418:SF7">
    <property type="entry name" value="CARBAMOYL-PHOSPHATE SYNTHASE SMALL CHAIN"/>
    <property type="match status" value="1"/>
</dbReference>
<dbReference type="PRINTS" id="PR00097">
    <property type="entry name" value="ANTSNTHASEII"/>
</dbReference>
<dbReference type="SMART" id="SM01097">
    <property type="entry name" value="CPSase_sm_chain"/>
    <property type="match status" value="1"/>
</dbReference>
<evidence type="ECO:0000313" key="11">
    <source>
        <dbReference type="Proteomes" id="UP000321816"/>
    </source>
</evidence>
<evidence type="ECO:0000256" key="5">
    <source>
        <dbReference type="ARBA" id="ARBA00022840"/>
    </source>
</evidence>
<dbReference type="PROSITE" id="PS51273">
    <property type="entry name" value="GATASE_TYPE_1"/>
    <property type="match status" value="1"/>
</dbReference>
<dbReference type="Gene3D" id="3.40.50.880">
    <property type="match status" value="1"/>
</dbReference>
<dbReference type="SUPFAM" id="SSF52317">
    <property type="entry name" value="Class I glutamine amidotransferase-like"/>
    <property type="match status" value="1"/>
</dbReference>
<evidence type="ECO:0000256" key="6">
    <source>
        <dbReference type="ARBA" id="ARBA00022962"/>
    </source>
</evidence>
<feature type="active site" evidence="8">
    <location>
        <position position="332"/>
    </location>
</feature>
<feature type="binding site" evidence="8">
    <location>
        <position position="46"/>
    </location>
    <ligand>
        <name>L-glutamine</name>
        <dbReference type="ChEBI" id="CHEBI:58359"/>
    </ligand>
</feature>
<dbReference type="EC" id="6.3.5.5" evidence="8"/>
<organism evidence="10 11">
    <name type="scientific">Alkalicoccus halolimnae</name>
    <dbReference type="NCBI Taxonomy" id="1667239"/>
    <lineage>
        <taxon>Bacteria</taxon>
        <taxon>Bacillati</taxon>
        <taxon>Bacillota</taxon>
        <taxon>Bacilli</taxon>
        <taxon>Bacillales</taxon>
        <taxon>Bacillaceae</taxon>
        <taxon>Alkalicoccus</taxon>
    </lineage>
</organism>
<feature type="binding site" evidence="8">
    <location>
        <position position="246"/>
    </location>
    <ligand>
        <name>L-glutamine</name>
        <dbReference type="ChEBI" id="CHEBI:58359"/>
    </ligand>
</feature>
<accession>A0A5C7FCK5</accession>
<evidence type="ECO:0000256" key="3">
    <source>
        <dbReference type="ARBA" id="ARBA00022598"/>
    </source>
</evidence>
<evidence type="ECO:0000256" key="2">
    <source>
        <dbReference type="ARBA" id="ARBA00007800"/>
    </source>
</evidence>
<dbReference type="Pfam" id="PF00988">
    <property type="entry name" value="CPSase_sm_chain"/>
    <property type="match status" value="1"/>
</dbReference>
<keyword evidence="4 8" id="KW-0547">Nucleotide-binding</keyword>
<feature type="region of interest" description="CPSase" evidence="8">
    <location>
        <begin position="1"/>
        <end position="169"/>
    </location>
</feature>
<feature type="binding site" evidence="8">
    <location>
        <position position="290"/>
    </location>
    <ligand>
        <name>L-glutamine</name>
        <dbReference type="ChEBI" id="CHEBI:58359"/>
    </ligand>
</feature>
<keyword evidence="3 8" id="KW-0436">Ligase</keyword>
<dbReference type="PRINTS" id="PR00099">
    <property type="entry name" value="CPSGATASE"/>
</dbReference>
<dbReference type="InterPro" id="IPR002474">
    <property type="entry name" value="CarbamoylP_synth_ssu_N"/>
</dbReference>
<feature type="binding site" evidence="8">
    <location>
        <position position="287"/>
    </location>
    <ligand>
        <name>L-glutamine</name>
        <dbReference type="ChEBI" id="CHEBI:58359"/>
    </ligand>
</feature>
<sequence length="363" mass="40059">MKNGYLILETGEIFTGEWLGSEIETSGELVFNTSMTGYQEMMTDPSYKGQILAFTYPMIGNYGWNNVDDESSSPAVEAVLLNEACGSPNHYQSEGSMEDYLCKNGIPGLAGIDTRALVKKIRQLKTLRAKITMNPDATVFNVPLVTSKESLVRSVSVKGYQYYGDKNDPHVVLMDYGYKSSILNALLEEGCRVTVAPYTTTFEEVERLSPDGVLFSNGPGDPLDLKTYFPEILKISKEYSSLGICLGHQLIALAYGGNSEKMLFGHRGSNHPVKHLPTGKVSMSSQNHGYVVTSESIDTSLFEPLFINVNDKSIEGIQHRTLPVKGVQFHPEAHPGPSDTHFIFKDFVRSLTTGGRMLCQQTI</sequence>
<dbReference type="InterPro" id="IPR017926">
    <property type="entry name" value="GATASE"/>
</dbReference>
<comment type="similarity">
    <text evidence="2 8">Belongs to the CarA family.</text>
</comment>
<dbReference type="EMBL" id="CP144914">
    <property type="protein sequence ID" value="WWD78493.1"/>
    <property type="molecule type" value="Genomic_DNA"/>
</dbReference>
<dbReference type="NCBIfam" id="NF009475">
    <property type="entry name" value="PRK12838.1"/>
    <property type="match status" value="1"/>
</dbReference>
<feature type="binding site" evidence="8">
    <location>
        <position position="220"/>
    </location>
    <ligand>
        <name>L-glutamine</name>
        <dbReference type="ChEBI" id="CHEBI:58359"/>
    </ligand>
</feature>